<evidence type="ECO:0000256" key="2">
    <source>
        <dbReference type="ARBA" id="ARBA00022797"/>
    </source>
</evidence>
<keyword evidence="3 6" id="KW-0378">Hydrolase</keyword>
<dbReference type="EMBL" id="BONK01000022">
    <property type="protein sequence ID" value="GIG23642.1"/>
    <property type="molecule type" value="Genomic_DNA"/>
</dbReference>
<evidence type="ECO:0000256" key="3">
    <source>
        <dbReference type="ARBA" id="ARBA00022801"/>
    </source>
</evidence>
<dbReference type="InterPro" id="IPR000639">
    <property type="entry name" value="Epox_hydrolase-like"/>
</dbReference>
<evidence type="ECO:0000313" key="7">
    <source>
        <dbReference type="Proteomes" id="UP000632740"/>
    </source>
</evidence>
<feature type="active site" description="Nucleophile" evidence="4">
    <location>
        <position position="182"/>
    </location>
</feature>
<keyword evidence="2" id="KW-0058">Aromatic hydrocarbons catabolism</keyword>
<comment type="similarity">
    <text evidence="1">Belongs to the peptidase S33 family.</text>
</comment>
<name>A0A919P7P1_9CELL</name>
<dbReference type="Gene3D" id="3.40.50.1820">
    <property type="entry name" value="alpha/beta hydrolase"/>
    <property type="match status" value="1"/>
</dbReference>
<dbReference type="GO" id="GO:0097176">
    <property type="term" value="P:epoxide metabolic process"/>
    <property type="evidence" value="ECO:0007669"/>
    <property type="project" value="TreeGrafter"/>
</dbReference>
<keyword evidence="7" id="KW-1185">Reference proteome</keyword>
<evidence type="ECO:0000313" key="6">
    <source>
        <dbReference type="EMBL" id="GIG23642.1"/>
    </source>
</evidence>
<dbReference type="PANTHER" id="PTHR21661:SF35">
    <property type="entry name" value="EPOXIDE HYDROLASE"/>
    <property type="match status" value="1"/>
</dbReference>
<organism evidence="6 7">
    <name type="scientific">Cellulomonas chitinilytica</name>
    <dbReference type="NCBI Taxonomy" id="398759"/>
    <lineage>
        <taxon>Bacteria</taxon>
        <taxon>Bacillati</taxon>
        <taxon>Actinomycetota</taxon>
        <taxon>Actinomycetes</taxon>
        <taxon>Micrococcales</taxon>
        <taxon>Cellulomonadaceae</taxon>
        <taxon>Cellulomonas</taxon>
    </lineage>
</organism>
<gene>
    <name evidence="6" type="ORF">Cch01nite_43660</name>
</gene>
<dbReference type="InterPro" id="IPR029058">
    <property type="entry name" value="AB_hydrolase_fold"/>
</dbReference>
<proteinExistence type="inferred from homology"/>
<sequence>MLRNVEGMTTDTNLQPFEIHVPQAELDDLHERLARTRWPHEVPGSGGRTDFTRGIPLTYLRELADDWRDRFDWRAQERSLNALGQVVTEIDGQRLHAVHQPSSSPDALPLLLCHGWPGDPFEFAGIVEPLAETFNVVVPSLPGFGFSTPLSATGWEVSRTADAYAELMTRLGYERFAVHGSDIGAGVAGRLAATHPDRVVGMHVASDGAALSMAGETLPMPENLTDDERAQIEAVKDAGKEGRGYFELQNTKPDTLGPALVDSPVGQLAWIAEKLQAWTHPSKELPDDAVGRDRLLTLVSIYWFTRAGHSSARFYYEASHAHLDWLTAPQVPSGWAVFGTRPVARKVFDPWGTVTHWSEFEAGGHFPALEEPQLLVDDLKAFLGPLT</sequence>
<dbReference type="AlphaFoldDB" id="A0A919P7P1"/>
<dbReference type="Pfam" id="PF06441">
    <property type="entry name" value="EHN"/>
    <property type="match status" value="1"/>
</dbReference>
<dbReference type="Proteomes" id="UP000632740">
    <property type="component" value="Unassembled WGS sequence"/>
</dbReference>
<feature type="domain" description="Epoxide hydrolase N-terminal" evidence="5">
    <location>
        <begin position="15"/>
        <end position="123"/>
    </location>
</feature>
<evidence type="ECO:0000259" key="5">
    <source>
        <dbReference type="Pfam" id="PF06441"/>
    </source>
</evidence>
<evidence type="ECO:0000256" key="4">
    <source>
        <dbReference type="PIRSR" id="PIRSR001112-1"/>
    </source>
</evidence>
<feature type="active site" description="Proton donor" evidence="4">
    <location>
        <position position="315"/>
    </location>
</feature>
<dbReference type="InterPro" id="IPR016292">
    <property type="entry name" value="Epoxide_hydrolase"/>
</dbReference>
<dbReference type="SUPFAM" id="SSF53474">
    <property type="entry name" value="alpha/beta-Hydrolases"/>
    <property type="match status" value="1"/>
</dbReference>
<feature type="active site" description="Proton acceptor" evidence="4">
    <location>
        <position position="365"/>
    </location>
</feature>
<protein>
    <submittedName>
        <fullName evidence="6">Hydrolase</fullName>
    </submittedName>
</protein>
<dbReference type="InterPro" id="IPR010497">
    <property type="entry name" value="Epoxide_hydro_N"/>
</dbReference>
<dbReference type="GO" id="GO:0004301">
    <property type="term" value="F:epoxide hydrolase activity"/>
    <property type="evidence" value="ECO:0007669"/>
    <property type="project" value="TreeGrafter"/>
</dbReference>
<accession>A0A919P7P1</accession>
<comment type="caution">
    <text evidence="6">The sequence shown here is derived from an EMBL/GenBank/DDBJ whole genome shotgun (WGS) entry which is preliminary data.</text>
</comment>
<evidence type="ECO:0000256" key="1">
    <source>
        <dbReference type="ARBA" id="ARBA00010088"/>
    </source>
</evidence>
<dbReference type="PRINTS" id="PR00412">
    <property type="entry name" value="EPOXHYDRLASE"/>
</dbReference>
<dbReference type="PANTHER" id="PTHR21661">
    <property type="entry name" value="EPOXIDE HYDROLASE 1-RELATED"/>
    <property type="match status" value="1"/>
</dbReference>
<dbReference type="PIRSF" id="PIRSF001112">
    <property type="entry name" value="Epoxide_hydrolase"/>
    <property type="match status" value="1"/>
</dbReference>
<reference evidence="6" key="1">
    <citation type="submission" date="2021-01" db="EMBL/GenBank/DDBJ databases">
        <title>Whole genome shotgun sequence of Cellulomonas chitinilytica NBRC 110799.</title>
        <authorList>
            <person name="Komaki H."/>
            <person name="Tamura T."/>
        </authorList>
    </citation>
    <scope>NUCLEOTIDE SEQUENCE</scope>
    <source>
        <strain evidence="6">NBRC 110799</strain>
    </source>
</reference>